<name>A0AAW2MBQ6_9LAMI</name>
<reference evidence="2" key="1">
    <citation type="submission" date="2020-06" db="EMBL/GenBank/DDBJ databases">
        <authorList>
            <person name="Li T."/>
            <person name="Hu X."/>
            <person name="Zhang T."/>
            <person name="Song X."/>
            <person name="Zhang H."/>
            <person name="Dai N."/>
            <person name="Sheng W."/>
            <person name="Hou X."/>
            <person name="Wei L."/>
        </authorList>
    </citation>
    <scope>NUCLEOTIDE SEQUENCE</scope>
    <source>
        <strain evidence="2">KEN8</strain>
        <tissue evidence="2">Leaf</tissue>
    </source>
</reference>
<accession>A0AAW2MBQ6</accession>
<gene>
    <name evidence="2" type="ORF">Scaly_2217800</name>
</gene>
<reference evidence="2" key="2">
    <citation type="journal article" date="2024" name="Plant">
        <title>Genomic evolution and insights into agronomic trait innovations of Sesamum species.</title>
        <authorList>
            <person name="Miao H."/>
            <person name="Wang L."/>
            <person name="Qu L."/>
            <person name="Liu H."/>
            <person name="Sun Y."/>
            <person name="Le M."/>
            <person name="Wang Q."/>
            <person name="Wei S."/>
            <person name="Zheng Y."/>
            <person name="Lin W."/>
            <person name="Duan Y."/>
            <person name="Cao H."/>
            <person name="Xiong S."/>
            <person name="Wang X."/>
            <person name="Wei L."/>
            <person name="Li C."/>
            <person name="Ma Q."/>
            <person name="Ju M."/>
            <person name="Zhao R."/>
            <person name="Li G."/>
            <person name="Mu C."/>
            <person name="Tian Q."/>
            <person name="Mei H."/>
            <person name="Zhang T."/>
            <person name="Gao T."/>
            <person name="Zhang H."/>
        </authorList>
    </citation>
    <scope>NUCLEOTIDE SEQUENCE</scope>
    <source>
        <strain evidence="2">KEN8</strain>
    </source>
</reference>
<comment type="caution">
    <text evidence="2">The sequence shown here is derived from an EMBL/GenBank/DDBJ whole genome shotgun (WGS) entry which is preliminary data.</text>
</comment>
<feature type="domain" description="Reverse transcriptase zinc-binding" evidence="1">
    <location>
        <begin position="184"/>
        <end position="265"/>
    </location>
</feature>
<dbReference type="PANTHER" id="PTHR33116:SF66">
    <property type="entry name" value="REVERSE TRANSCRIPTASE ZINC-BINDING DOMAIN-CONTAINING PROTEIN"/>
    <property type="match status" value="1"/>
</dbReference>
<dbReference type="InterPro" id="IPR026960">
    <property type="entry name" value="RVT-Znf"/>
</dbReference>
<dbReference type="Pfam" id="PF13966">
    <property type="entry name" value="zf-RVT"/>
    <property type="match status" value="1"/>
</dbReference>
<dbReference type="AlphaFoldDB" id="A0AAW2MBQ6"/>
<dbReference type="PANTHER" id="PTHR33116">
    <property type="entry name" value="REVERSE TRANSCRIPTASE ZINC-BINDING DOMAIN-CONTAINING PROTEIN-RELATED-RELATED"/>
    <property type="match status" value="1"/>
</dbReference>
<sequence length="375" mass="42961">MFGFPAVFIRWIEECVTSAHFSIYVNGGCMDSLREHGGSGKRAYLSQIVNHCYRKLTAALRDGKEFNFPLLSEFSLSNLSWSPWSSYPKVAWEVVCRPVEEGDGNSFSLWHDPWHPLGPLIIRFPWGPQLTNTGLLDKLNVVMANGQWNWPMIIDIACLEITQLLPPILEGTDRMSWKSNDGSFTTTTAYALFHPSGPKVGWSSLLLGPFKIPKNCFILWLAVLGRLSTLDKPCLHHIGGNCILCSDGFPETHDHLFFTCSFARRCITIIRRQIPLPWPHHDWQRGLLWASSRWRGKHVVNAAYRSLLASLIYNIWQERNTWRFQQCSRLPSIVGALVVEEIRQKIISVHLQQSVSTLDLYRLWKIPWPVDGYSD</sequence>
<evidence type="ECO:0000259" key="1">
    <source>
        <dbReference type="Pfam" id="PF13966"/>
    </source>
</evidence>
<dbReference type="EMBL" id="JACGWM010000014">
    <property type="protein sequence ID" value="KAL0327852.1"/>
    <property type="molecule type" value="Genomic_DNA"/>
</dbReference>
<organism evidence="2">
    <name type="scientific">Sesamum calycinum</name>
    <dbReference type="NCBI Taxonomy" id="2727403"/>
    <lineage>
        <taxon>Eukaryota</taxon>
        <taxon>Viridiplantae</taxon>
        <taxon>Streptophyta</taxon>
        <taxon>Embryophyta</taxon>
        <taxon>Tracheophyta</taxon>
        <taxon>Spermatophyta</taxon>
        <taxon>Magnoliopsida</taxon>
        <taxon>eudicotyledons</taxon>
        <taxon>Gunneridae</taxon>
        <taxon>Pentapetalae</taxon>
        <taxon>asterids</taxon>
        <taxon>lamiids</taxon>
        <taxon>Lamiales</taxon>
        <taxon>Pedaliaceae</taxon>
        <taxon>Sesamum</taxon>
    </lineage>
</organism>
<evidence type="ECO:0000313" key="2">
    <source>
        <dbReference type="EMBL" id="KAL0327852.1"/>
    </source>
</evidence>
<proteinExistence type="predicted"/>
<protein>
    <recommendedName>
        <fullName evidence="1">Reverse transcriptase zinc-binding domain-containing protein</fullName>
    </recommendedName>
</protein>